<name>A0A453I1K2_AEGTS</name>
<dbReference type="AlphaFoldDB" id="A0A453I1K2"/>
<feature type="compositionally biased region" description="Low complexity" evidence="1">
    <location>
        <begin position="102"/>
        <end position="114"/>
    </location>
</feature>
<reference evidence="2" key="4">
    <citation type="submission" date="2019-03" db="UniProtKB">
        <authorList>
            <consortium name="EnsemblPlants"/>
        </authorList>
    </citation>
    <scope>IDENTIFICATION</scope>
</reference>
<dbReference type="Proteomes" id="UP000015105">
    <property type="component" value="Chromosome 4D"/>
</dbReference>
<dbReference type="EnsemblPlants" id="AET4Gv20410900.5">
    <property type="protein sequence ID" value="AET4Gv20410900.5"/>
    <property type="gene ID" value="AET4Gv20410900"/>
</dbReference>
<reference evidence="3" key="2">
    <citation type="journal article" date="2017" name="Nat. Plants">
        <title>The Aegilops tauschii genome reveals multiple impacts of transposons.</title>
        <authorList>
            <person name="Zhao G."/>
            <person name="Zou C."/>
            <person name="Li K."/>
            <person name="Wang K."/>
            <person name="Li T."/>
            <person name="Gao L."/>
            <person name="Zhang X."/>
            <person name="Wang H."/>
            <person name="Yang Z."/>
            <person name="Liu X."/>
            <person name="Jiang W."/>
            <person name="Mao L."/>
            <person name="Kong X."/>
            <person name="Jiao Y."/>
            <person name="Jia J."/>
        </authorList>
    </citation>
    <scope>NUCLEOTIDE SEQUENCE [LARGE SCALE GENOMIC DNA]</scope>
    <source>
        <strain evidence="3">cv. AL8/78</strain>
    </source>
</reference>
<reference evidence="2" key="3">
    <citation type="journal article" date="2017" name="Nature">
        <title>Genome sequence of the progenitor of the wheat D genome Aegilops tauschii.</title>
        <authorList>
            <person name="Luo M.C."/>
            <person name="Gu Y.Q."/>
            <person name="Puiu D."/>
            <person name="Wang H."/>
            <person name="Twardziok S.O."/>
            <person name="Deal K.R."/>
            <person name="Huo N."/>
            <person name="Zhu T."/>
            <person name="Wang L."/>
            <person name="Wang Y."/>
            <person name="McGuire P.E."/>
            <person name="Liu S."/>
            <person name="Long H."/>
            <person name="Ramasamy R.K."/>
            <person name="Rodriguez J.C."/>
            <person name="Van S.L."/>
            <person name="Yuan L."/>
            <person name="Wang Z."/>
            <person name="Xia Z."/>
            <person name="Xiao L."/>
            <person name="Anderson O.D."/>
            <person name="Ouyang S."/>
            <person name="Liang Y."/>
            <person name="Zimin A.V."/>
            <person name="Pertea G."/>
            <person name="Qi P."/>
            <person name="Bennetzen J.L."/>
            <person name="Dai X."/>
            <person name="Dawson M.W."/>
            <person name="Muller H.G."/>
            <person name="Kugler K."/>
            <person name="Rivarola-Duarte L."/>
            <person name="Spannagl M."/>
            <person name="Mayer K.F.X."/>
            <person name="Lu F.H."/>
            <person name="Bevan M.W."/>
            <person name="Leroy P."/>
            <person name="Li P."/>
            <person name="You F.M."/>
            <person name="Sun Q."/>
            <person name="Liu Z."/>
            <person name="Lyons E."/>
            <person name="Wicker T."/>
            <person name="Salzberg S.L."/>
            <person name="Devos K.M."/>
            <person name="Dvorak J."/>
        </authorList>
    </citation>
    <scope>NUCLEOTIDE SEQUENCE [LARGE SCALE GENOMIC DNA]</scope>
    <source>
        <strain evidence="2">cv. AL8/78</strain>
    </source>
</reference>
<dbReference type="Gramene" id="AET4Gv20410900.5">
    <property type="protein sequence ID" value="AET4Gv20410900.5"/>
    <property type="gene ID" value="AET4Gv20410900"/>
</dbReference>
<evidence type="ECO:0000256" key="1">
    <source>
        <dbReference type="SAM" id="MobiDB-lite"/>
    </source>
</evidence>
<reference evidence="2" key="5">
    <citation type="journal article" date="2021" name="G3 (Bethesda)">
        <title>Aegilops tauschii genome assembly Aet v5.0 features greater sequence contiguity and improved annotation.</title>
        <authorList>
            <person name="Wang L."/>
            <person name="Zhu T."/>
            <person name="Rodriguez J.C."/>
            <person name="Deal K.R."/>
            <person name="Dubcovsky J."/>
            <person name="McGuire P.E."/>
            <person name="Lux T."/>
            <person name="Spannagl M."/>
            <person name="Mayer K.F.X."/>
            <person name="Baldrich P."/>
            <person name="Meyers B.C."/>
            <person name="Huo N."/>
            <person name="Gu Y.Q."/>
            <person name="Zhou H."/>
            <person name="Devos K.M."/>
            <person name="Bennetzen J.L."/>
            <person name="Unver T."/>
            <person name="Budak H."/>
            <person name="Gulick P.J."/>
            <person name="Galiba G."/>
            <person name="Kalapos B."/>
            <person name="Nelson D.R."/>
            <person name="Li P."/>
            <person name="You F.M."/>
            <person name="Luo M.C."/>
            <person name="Dvorak J."/>
        </authorList>
    </citation>
    <scope>NUCLEOTIDE SEQUENCE [LARGE SCALE GENOMIC DNA]</scope>
    <source>
        <strain evidence="2">cv. AL8/78</strain>
    </source>
</reference>
<reference evidence="3" key="1">
    <citation type="journal article" date="2014" name="Science">
        <title>Ancient hybridizations among the ancestral genomes of bread wheat.</title>
        <authorList>
            <consortium name="International Wheat Genome Sequencing Consortium,"/>
            <person name="Marcussen T."/>
            <person name="Sandve S.R."/>
            <person name="Heier L."/>
            <person name="Spannagl M."/>
            <person name="Pfeifer M."/>
            <person name="Jakobsen K.S."/>
            <person name="Wulff B.B."/>
            <person name="Steuernagel B."/>
            <person name="Mayer K.F."/>
            <person name="Olsen O.A."/>
        </authorList>
    </citation>
    <scope>NUCLEOTIDE SEQUENCE [LARGE SCALE GENOMIC DNA]</scope>
    <source>
        <strain evidence="3">cv. AL8/78</strain>
    </source>
</reference>
<sequence>KEVNPTPESRPHLSFPLPTLPIQIQIPSPASAPSSVPSCCTKPFSPFHIGRGSPWTPSSLSLPFISLYRQPAPRSSPYHHQQVPSSSSLMDLGREVVEHDPTMTSTAASSSTPAWGQRRRAHCR</sequence>
<keyword evidence="3" id="KW-1185">Reference proteome</keyword>
<evidence type="ECO:0000313" key="3">
    <source>
        <dbReference type="Proteomes" id="UP000015105"/>
    </source>
</evidence>
<accession>A0A453I1K2</accession>
<protein>
    <submittedName>
        <fullName evidence="2">Uncharacterized protein</fullName>
    </submittedName>
</protein>
<proteinExistence type="predicted"/>
<feature type="region of interest" description="Disordered" evidence="1">
    <location>
        <begin position="99"/>
        <end position="124"/>
    </location>
</feature>
<evidence type="ECO:0000313" key="2">
    <source>
        <dbReference type="EnsemblPlants" id="AET4Gv20410900.5"/>
    </source>
</evidence>
<organism evidence="2 3">
    <name type="scientific">Aegilops tauschii subsp. strangulata</name>
    <name type="common">Goatgrass</name>
    <dbReference type="NCBI Taxonomy" id="200361"/>
    <lineage>
        <taxon>Eukaryota</taxon>
        <taxon>Viridiplantae</taxon>
        <taxon>Streptophyta</taxon>
        <taxon>Embryophyta</taxon>
        <taxon>Tracheophyta</taxon>
        <taxon>Spermatophyta</taxon>
        <taxon>Magnoliopsida</taxon>
        <taxon>Liliopsida</taxon>
        <taxon>Poales</taxon>
        <taxon>Poaceae</taxon>
        <taxon>BOP clade</taxon>
        <taxon>Pooideae</taxon>
        <taxon>Triticodae</taxon>
        <taxon>Triticeae</taxon>
        <taxon>Triticinae</taxon>
        <taxon>Aegilops</taxon>
    </lineage>
</organism>